<dbReference type="InterPro" id="IPR011868">
    <property type="entry name" value="ModC_ABC_ATP-bd"/>
</dbReference>
<dbReference type="GO" id="GO:0016020">
    <property type="term" value="C:membrane"/>
    <property type="evidence" value="ECO:0007669"/>
    <property type="project" value="InterPro"/>
</dbReference>
<dbReference type="InterPro" id="IPR017871">
    <property type="entry name" value="ABC_transporter-like_CS"/>
</dbReference>
<dbReference type="InterPro" id="IPR027417">
    <property type="entry name" value="P-loop_NTPase"/>
</dbReference>
<dbReference type="GO" id="GO:0015098">
    <property type="term" value="F:molybdate ion transmembrane transporter activity"/>
    <property type="evidence" value="ECO:0007669"/>
    <property type="project" value="InterPro"/>
</dbReference>
<dbReference type="InterPro" id="IPR050334">
    <property type="entry name" value="Molybdenum_import_ModC"/>
</dbReference>
<keyword evidence="8" id="KW-0472">Membrane</keyword>
<feature type="domain" description="Mop" evidence="11">
    <location>
        <begin position="298"/>
        <end position="364"/>
    </location>
</feature>
<dbReference type="SMART" id="SM00382">
    <property type="entry name" value="AAA"/>
    <property type="match status" value="1"/>
</dbReference>
<evidence type="ECO:0000256" key="1">
    <source>
        <dbReference type="ARBA" id="ARBA00022448"/>
    </source>
</evidence>
<dbReference type="GO" id="GO:0005524">
    <property type="term" value="F:ATP binding"/>
    <property type="evidence" value="ECO:0007669"/>
    <property type="project" value="UniProtKB-KW"/>
</dbReference>
<evidence type="ECO:0000256" key="3">
    <source>
        <dbReference type="ARBA" id="ARBA00022505"/>
    </source>
</evidence>
<dbReference type="InterPro" id="IPR008995">
    <property type="entry name" value="Mo/tungstate-bd_C_term_dom"/>
</dbReference>
<sequence length="364" mass="39932">MRENNTIRFRFLLERKNGFRLDAEKEIPGTGVTALFGRSGSGKTTLLRCIAGLERGAEGFISVHGESWQDSRAKQFVAPHRRSLGFVFQGGGLFPHLSVKANLFYGYRRTPKGERRATPEAIVALLGLGPLMERRPDTLSGGEKQRVAMARALMSSPRLLLMDEPMAGLDGIRKAEILSYLDELRGRFRIPILYVSHDLPEIIRIADRLVFMENGRTGDAGPLREMLVRTDLPIAAQEDAAAMLPVRVVGHDEVFHLTQVCFAGGRLWIPRAEKKAGEPLRLRIHARDVSITLAAPGKTSILNIIAATVTDVVEQSPGRVLVQLDAGGAPLLARITRKSCHELGLRKGLPVYAQIKSVALGVDG</sequence>
<dbReference type="Pfam" id="PF00005">
    <property type="entry name" value="ABC_tran"/>
    <property type="match status" value="1"/>
</dbReference>
<evidence type="ECO:0000256" key="5">
    <source>
        <dbReference type="ARBA" id="ARBA00022741"/>
    </source>
</evidence>
<dbReference type="NCBIfam" id="TIGR02142">
    <property type="entry name" value="modC_ABC"/>
    <property type="match status" value="1"/>
</dbReference>
<keyword evidence="3 9" id="KW-0500">Molybdenum</keyword>
<keyword evidence="6 12" id="KW-0067">ATP-binding</keyword>
<accession>A0A450RXF6</accession>
<feature type="domain" description="ABC transporter" evidence="10">
    <location>
        <begin position="1"/>
        <end position="239"/>
    </location>
</feature>
<dbReference type="EMBL" id="CAADEY010000006">
    <property type="protein sequence ID" value="VFJ43799.1"/>
    <property type="molecule type" value="Genomic_DNA"/>
</dbReference>
<dbReference type="SUPFAM" id="SSF50331">
    <property type="entry name" value="MOP-like"/>
    <property type="match status" value="1"/>
</dbReference>
<dbReference type="InterPro" id="IPR004606">
    <property type="entry name" value="Mop_domain"/>
</dbReference>
<evidence type="ECO:0000256" key="7">
    <source>
        <dbReference type="ARBA" id="ARBA00022967"/>
    </source>
</evidence>
<evidence type="ECO:0000256" key="9">
    <source>
        <dbReference type="PROSITE-ProRule" id="PRU01213"/>
    </source>
</evidence>
<dbReference type="GO" id="GO:0016887">
    <property type="term" value="F:ATP hydrolysis activity"/>
    <property type="evidence" value="ECO:0007669"/>
    <property type="project" value="InterPro"/>
</dbReference>
<keyword evidence="7" id="KW-1278">Translocase</keyword>
<evidence type="ECO:0000259" key="11">
    <source>
        <dbReference type="PROSITE" id="PS51866"/>
    </source>
</evidence>
<organism evidence="12">
    <name type="scientific">Candidatus Kentrum sp. DK</name>
    <dbReference type="NCBI Taxonomy" id="2126562"/>
    <lineage>
        <taxon>Bacteria</taxon>
        <taxon>Pseudomonadati</taxon>
        <taxon>Pseudomonadota</taxon>
        <taxon>Gammaproteobacteria</taxon>
        <taxon>Candidatus Kentrum</taxon>
    </lineage>
</organism>
<name>A0A450RXF6_9GAMM</name>
<dbReference type="GO" id="GO:0140359">
    <property type="term" value="F:ABC-type transporter activity"/>
    <property type="evidence" value="ECO:0007669"/>
    <property type="project" value="InterPro"/>
</dbReference>
<dbReference type="AlphaFoldDB" id="A0A450RXF6"/>
<keyword evidence="1" id="KW-0813">Transport</keyword>
<dbReference type="PANTHER" id="PTHR43514">
    <property type="entry name" value="ABC TRANSPORTER I FAMILY MEMBER 10"/>
    <property type="match status" value="1"/>
</dbReference>
<dbReference type="PANTHER" id="PTHR43514:SF10">
    <property type="entry name" value="MOLYBDENUM IMPORT ATP-BINDING PROTEIN MODC 2"/>
    <property type="match status" value="1"/>
</dbReference>
<dbReference type="Gene3D" id="2.40.50.100">
    <property type="match status" value="1"/>
</dbReference>
<dbReference type="Pfam" id="PF03459">
    <property type="entry name" value="TOBE"/>
    <property type="match status" value="1"/>
</dbReference>
<dbReference type="PROSITE" id="PS51866">
    <property type="entry name" value="MOP"/>
    <property type="match status" value="1"/>
</dbReference>
<protein>
    <submittedName>
        <fullName evidence="12">Molybdate transport system ATP-binding protein</fullName>
    </submittedName>
</protein>
<evidence type="ECO:0000256" key="4">
    <source>
        <dbReference type="ARBA" id="ARBA00022519"/>
    </source>
</evidence>
<dbReference type="PROSITE" id="PS00211">
    <property type="entry name" value="ABC_TRANSPORTER_1"/>
    <property type="match status" value="1"/>
</dbReference>
<keyword evidence="2" id="KW-1003">Cell membrane</keyword>
<dbReference type="PROSITE" id="PS50893">
    <property type="entry name" value="ABC_TRANSPORTER_2"/>
    <property type="match status" value="1"/>
</dbReference>
<dbReference type="InterPro" id="IPR003439">
    <property type="entry name" value="ABC_transporter-like_ATP-bd"/>
</dbReference>
<evidence type="ECO:0000259" key="10">
    <source>
        <dbReference type="PROSITE" id="PS50893"/>
    </source>
</evidence>
<dbReference type="Gene3D" id="3.40.50.300">
    <property type="entry name" value="P-loop containing nucleotide triphosphate hydrolases"/>
    <property type="match status" value="1"/>
</dbReference>
<evidence type="ECO:0000313" key="12">
    <source>
        <dbReference type="EMBL" id="VFJ43799.1"/>
    </source>
</evidence>
<keyword evidence="5" id="KW-0547">Nucleotide-binding</keyword>
<gene>
    <name evidence="12" type="ORF">BECKDK2373C_GA0170839_100661</name>
</gene>
<evidence type="ECO:0000256" key="2">
    <source>
        <dbReference type="ARBA" id="ARBA00022475"/>
    </source>
</evidence>
<evidence type="ECO:0000256" key="6">
    <source>
        <dbReference type="ARBA" id="ARBA00022840"/>
    </source>
</evidence>
<keyword evidence="4" id="KW-0997">Cell inner membrane</keyword>
<dbReference type="InterPro" id="IPR003593">
    <property type="entry name" value="AAA+_ATPase"/>
</dbReference>
<reference evidence="12" key="1">
    <citation type="submission" date="2019-02" db="EMBL/GenBank/DDBJ databases">
        <authorList>
            <person name="Gruber-Vodicka R. H."/>
            <person name="Seah K. B. B."/>
        </authorList>
    </citation>
    <scope>NUCLEOTIDE SEQUENCE</scope>
    <source>
        <strain evidence="12">BECK_DK161</strain>
    </source>
</reference>
<dbReference type="SUPFAM" id="SSF52540">
    <property type="entry name" value="P-loop containing nucleoside triphosphate hydrolases"/>
    <property type="match status" value="1"/>
</dbReference>
<evidence type="ECO:0000256" key="8">
    <source>
        <dbReference type="ARBA" id="ARBA00023136"/>
    </source>
</evidence>
<dbReference type="InterPro" id="IPR005116">
    <property type="entry name" value="Transp-assoc_OB_typ1"/>
</dbReference>
<proteinExistence type="predicted"/>